<evidence type="ECO:0000259" key="2">
    <source>
        <dbReference type="PROSITE" id="PS50275"/>
    </source>
</evidence>
<dbReference type="OrthoDB" id="405996at2759"/>
<dbReference type="Proteomes" id="UP000242525">
    <property type="component" value="Unassembled WGS sequence"/>
</dbReference>
<dbReference type="InterPro" id="IPR002013">
    <property type="entry name" value="SAC_dom"/>
</dbReference>
<keyword evidence="1" id="KW-1133">Transmembrane helix</keyword>
<keyword evidence="1" id="KW-0812">Transmembrane</keyword>
<evidence type="ECO:0000313" key="4">
    <source>
        <dbReference type="Proteomes" id="UP000242525"/>
    </source>
</evidence>
<sequence length="634" mass="72482">MAPLPLLTYVSNSDGVYFRYENSPELGTLKISKPNGEIQLTDAQVPGRYTDISGIIGVIRLRHGPYIILATKSQRISTLQGHHIYKVTGFEILPLKEFIFSDPIEDVYINLLRDHLKSAPLYFSRTWDLTNAYQRQGEPGQHIWTNADERFFWNKYVSQDLIDSSALNPGVGAFVTPLIYGYVNIVHTTICNQLVTFGLITRRSRWRAGTRYFRRGIDDDGNVANFNETEQILCIPTPSTESDLDVSIYSYVQTRGSIPVHWAEVNHLRYRPTMKIAGNAYESAKKHFSQQKKIYGKNYLVNLVNQSGYELPVKRAYEQVVEELDDPALTYVYFDFHHECSKMRWERVQLLINTLEDLGLDEQKWFQVKYGAEKRVVEAEQTSVVRTNCMDCLDRTNVVQSQLARFVLQKQLEAAGVIAPGNNWWITDPEFVVIFRSMWADNADVVSKSYSGTGALKTDFTRLGRRTYLGALRDFRNSVTRYVCNNLGDGPRQDGFDLFLGAARAYDTTEDPFADRRPLLYQTVPYFFSSSLVMVSAALAFPKENSSWAFNRFFLVFWVGVLTCSLKFIIDHGLQYVNWPRLVGLDFLKRVAVKNSRGTRTTGYLMREANSGHSASASGQISHDLRNLEEGKRE</sequence>
<dbReference type="PROSITE" id="PS50275">
    <property type="entry name" value="SAC"/>
    <property type="match status" value="1"/>
</dbReference>
<feature type="transmembrane region" description="Helical" evidence="1">
    <location>
        <begin position="519"/>
        <end position="541"/>
    </location>
</feature>
<feature type="transmembrane region" description="Helical" evidence="1">
    <location>
        <begin position="553"/>
        <end position="570"/>
    </location>
</feature>
<dbReference type="GO" id="GO:0005783">
    <property type="term" value="C:endoplasmic reticulum"/>
    <property type="evidence" value="ECO:0007669"/>
    <property type="project" value="TreeGrafter"/>
</dbReference>
<gene>
    <name evidence="3" type="ORF">BN980_GECA03s03068g</name>
</gene>
<dbReference type="GO" id="GO:0034593">
    <property type="term" value="F:phosphatidylinositol bisphosphate phosphatase activity"/>
    <property type="evidence" value="ECO:0007669"/>
    <property type="project" value="UniProtKB-ARBA"/>
</dbReference>
<dbReference type="GO" id="GO:0043812">
    <property type="term" value="F:phosphatidylinositol-4-phosphate phosphatase activity"/>
    <property type="evidence" value="ECO:0007669"/>
    <property type="project" value="TreeGrafter"/>
</dbReference>
<dbReference type="STRING" id="1173061.A0A0J9X6U3"/>
<dbReference type="Pfam" id="PF02383">
    <property type="entry name" value="Syja_N"/>
    <property type="match status" value="1"/>
</dbReference>
<organism evidence="3 4">
    <name type="scientific">Geotrichum candidum</name>
    <name type="common">Oospora lactis</name>
    <name type="synonym">Dipodascus geotrichum</name>
    <dbReference type="NCBI Taxonomy" id="1173061"/>
    <lineage>
        <taxon>Eukaryota</taxon>
        <taxon>Fungi</taxon>
        <taxon>Dikarya</taxon>
        <taxon>Ascomycota</taxon>
        <taxon>Saccharomycotina</taxon>
        <taxon>Dipodascomycetes</taxon>
        <taxon>Dipodascales</taxon>
        <taxon>Dipodascaceae</taxon>
        <taxon>Geotrichum</taxon>
    </lineage>
</organism>
<accession>A0A0J9X6U3</accession>
<keyword evidence="1" id="KW-0472">Membrane</keyword>
<reference evidence="3" key="1">
    <citation type="submission" date="2014-03" db="EMBL/GenBank/DDBJ databases">
        <authorList>
            <person name="Casaregola S."/>
        </authorList>
    </citation>
    <scope>NUCLEOTIDE SEQUENCE [LARGE SCALE GENOMIC DNA]</scope>
    <source>
        <strain evidence="3">CLIB 918</strain>
    </source>
</reference>
<dbReference type="AlphaFoldDB" id="A0A0J9X6U3"/>
<feature type="domain" description="SAC" evidence="2">
    <location>
        <begin position="112"/>
        <end position="452"/>
    </location>
</feature>
<dbReference type="PANTHER" id="PTHR45662:SF2">
    <property type="entry name" value="PHOSPHATIDYLINOSITOL-3-PHOSPHATASE SAC1"/>
    <property type="match status" value="1"/>
</dbReference>
<keyword evidence="4" id="KW-1185">Reference proteome</keyword>
<protein>
    <submittedName>
        <fullName evidence="3">Similar to Saccharomyces cerevisiae YKL212W SAC1 Phosphatidylinositol phosphate (PtdInsP) phosphatase involved in hydrolysis of PtdIns[4]P</fullName>
    </submittedName>
</protein>
<evidence type="ECO:0000256" key="1">
    <source>
        <dbReference type="SAM" id="Phobius"/>
    </source>
</evidence>
<dbReference type="EMBL" id="CCBN010000003">
    <property type="protein sequence ID" value="CDO52515.1"/>
    <property type="molecule type" value="Genomic_DNA"/>
</dbReference>
<evidence type="ECO:0000313" key="3">
    <source>
        <dbReference type="EMBL" id="CDO52515.1"/>
    </source>
</evidence>
<dbReference type="PANTHER" id="PTHR45662">
    <property type="entry name" value="PHOSPHATIDYLINOSITIDE PHOSPHATASE SAC1"/>
    <property type="match status" value="1"/>
</dbReference>
<comment type="caution">
    <text evidence="3">The sequence shown here is derived from an EMBL/GenBank/DDBJ whole genome shotgun (WGS) entry which is preliminary data.</text>
</comment>
<dbReference type="GO" id="GO:0046856">
    <property type="term" value="P:phosphatidylinositol dephosphorylation"/>
    <property type="evidence" value="ECO:0007669"/>
    <property type="project" value="TreeGrafter"/>
</dbReference>
<proteinExistence type="predicted"/>
<name>A0A0J9X6U3_GEOCN</name>